<comment type="caution">
    <text evidence="3">The sequence shown here is derived from an EMBL/GenBank/DDBJ whole genome shotgun (WGS) entry which is preliminary data.</text>
</comment>
<keyword evidence="1" id="KW-0238">DNA-binding</keyword>
<dbReference type="Pfam" id="PF13495">
    <property type="entry name" value="Phage_int_SAM_4"/>
    <property type="match status" value="1"/>
</dbReference>
<protein>
    <recommendedName>
        <fullName evidence="2">Integrase SAM-like N-terminal domain-containing protein</fullName>
    </recommendedName>
</protein>
<dbReference type="OrthoDB" id="9801717at2"/>
<organism evidence="3 4">
    <name type="scientific">Marinobacter vulgaris</name>
    <dbReference type="NCBI Taxonomy" id="1928331"/>
    <lineage>
        <taxon>Bacteria</taxon>
        <taxon>Pseudomonadati</taxon>
        <taxon>Pseudomonadota</taxon>
        <taxon>Gammaproteobacteria</taxon>
        <taxon>Pseudomonadales</taxon>
        <taxon>Marinobacteraceae</taxon>
        <taxon>Marinobacter</taxon>
    </lineage>
</organism>
<dbReference type="InterPro" id="IPR004107">
    <property type="entry name" value="Integrase_SAM-like_N"/>
</dbReference>
<evidence type="ECO:0000313" key="4">
    <source>
        <dbReference type="Proteomes" id="UP000253987"/>
    </source>
</evidence>
<gene>
    <name evidence="3" type="ORF">DIT71_06625</name>
</gene>
<dbReference type="GO" id="GO:0015074">
    <property type="term" value="P:DNA integration"/>
    <property type="evidence" value="ECO:0007669"/>
    <property type="project" value="InterPro"/>
</dbReference>
<feature type="domain" description="Integrase SAM-like N-terminal" evidence="2">
    <location>
        <begin position="15"/>
        <end position="58"/>
    </location>
</feature>
<dbReference type="AlphaFoldDB" id="A0A2V3ZM49"/>
<name>A0A2V3ZM49_9GAMM</name>
<keyword evidence="4" id="KW-1185">Reference proteome</keyword>
<proteinExistence type="predicted"/>
<dbReference type="GO" id="GO:0003677">
    <property type="term" value="F:DNA binding"/>
    <property type="evidence" value="ECO:0007669"/>
    <property type="project" value="UniProtKB-KW"/>
</dbReference>
<dbReference type="Gene3D" id="1.10.150.130">
    <property type="match status" value="1"/>
</dbReference>
<evidence type="ECO:0000313" key="3">
    <source>
        <dbReference type="EMBL" id="PXX92005.1"/>
    </source>
</evidence>
<sequence>MLDIPPKLPENPTRFMDRLRALVRSRNMAYKTEQTYCHWIKRFIRFQGMQHPFACHLQDESHLVARLIGSTQGRFWCA</sequence>
<reference evidence="3 4" key="2">
    <citation type="submission" date="2018-06" db="EMBL/GenBank/DDBJ databases">
        <title>Marinobactersediminissp. nov, a moderately halophilic bacterium isolated from marine solar saltern.</title>
        <authorList>
            <person name="Zhang Y."/>
        </authorList>
    </citation>
    <scope>NUCLEOTIDE SEQUENCE [LARGE SCALE GENOMIC DNA]</scope>
    <source>
        <strain evidence="3 4">F01</strain>
    </source>
</reference>
<evidence type="ECO:0000256" key="1">
    <source>
        <dbReference type="ARBA" id="ARBA00023125"/>
    </source>
</evidence>
<dbReference type="InterPro" id="IPR010998">
    <property type="entry name" value="Integrase_recombinase_N"/>
</dbReference>
<dbReference type="EMBL" id="QFWX01000003">
    <property type="protein sequence ID" value="PXX92005.1"/>
    <property type="molecule type" value="Genomic_DNA"/>
</dbReference>
<evidence type="ECO:0000259" key="2">
    <source>
        <dbReference type="Pfam" id="PF13495"/>
    </source>
</evidence>
<reference evidence="4" key="1">
    <citation type="submission" date="2018-05" db="EMBL/GenBank/DDBJ databases">
        <authorList>
            <person name="Lu D."/>
        </authorList>
    </citation>
    <scope>NUCLEOTIDE SEQUENCE [LARGE SCALE GENOMIC DNA]</scope>
    <source>
        <strain evidence="4">F01</strain>
    </source>
</reference>
<accession>A0A2V3ZM49</accession>
<dbReference type="Proteomes" id="UP000253987">
    <property type="component" value="Unassembled WGS sequence"/>
</dbReference>